<evidence type="ECO:0000313" key="2">
    <source>
        <dbReference type="Proteomes" id="UP000822688"/>
    </source>
</evidence>
<comment type="caution">
    <text evidence="1">The sequence shown here is derived from an EMBL/GenBank/DDBJ whole genome shotgun (WGS) entry which is preliminary data.</text>
</comment>
<protein>
    <submittedName>
        <fullName evidence="1">Uncharacterized protein</fullName>
    </submittedName>
</protein>
<dbReference type="AlphaFoldDB" id="A0A8T0I8Y1"/>
<dbReference type="EMBL" id="CM026424">
    <property type="protein sequence ID" value="KAG0579445.1"/>
    <property type="molecule type" value="Genomic_DNA"/>
</dbReference>
<dbReference type="Proteomes" id="UP000822688">
    <property type="component" value="Chromosome 4"/>
</dbReference>
<sequence length="122" mass="13755">MSLSTVHNTTPLNVYHFLLFRSIYTLPNCLNENESTIKVFVITARPDDVTGIFLCIPDTKVSRFWYRRGSSISGIRQKICTGLVWPITAPAARACSGVDSTHPSCAVKVERNPHTNAWLWKF</sequence>
<reference evidence="1" key="1">
    <citation type="submission" date="2020-06" db="EMBL/GenBank/DDBJ databases">
        <title>WGS assembly of Ceratodon purpureus strain R40.</title>
        <authorList>
            <person name="Carey S.B."/>
            <person name="Jenkins J."/>
            <person name="Shu S."/>
            <person name="Lovell J.T."/>
            <person name="Sreedasyam A."/>
            <person name="Maumus F."/>
            <person name="Tiley G.P."/>
            <person name="Fernandez-Pozo N."/>
            <person name="Barry K."/>
            <person name="Chen C."/>
            <person name="Wang M."/>
            <person name="Lipzen A."/>
            <person name="Daum C."/>
            <person name="Saski C.A."/>
            <person name="Payton A.C."/>
            <person name="Mcbreen J.C."/>
            <person name="Conrad R.E."/>
            <person name="Kollar L.M."/>
            <person name="Olsson S."/>
            <person name="Huttunen S."/>
            <person name="Landis J.B."/>
            <person name="Wickett N.J."/>
            <person name="Johnson M.G."/>
            <person name="Rensing S.A."/>
            <person name="Grimwood J."/>
            <person name="Schmutz J."/>
            <person name="Mcdaniel S.F."/>
        </authorList>
    </citation>
    <scope>NUCLEOTIDE SEQUENCE</scope>
    <source>
        <strain evidence="1">R40</strain>
    </source>
</reference>
<gene>
    <name evidence="1" type="ORF">KC19_4G099200</name>
</gene>
<name>A0A8T0I8Y1_CERPU</name>
<evidence type="ECO:0000313" key="1">
    <source>
        <dbReference type="EMBL" id="KAG0579445.1"/>
    </source>
</evidence>
<proteinExistence type="predicted"/>
<keyword evidence="2" id="KW-1185">Reference proteome</keyword>
<accession>A0A8T0I8Y1</accession>
<organism evidence="1 2">
    <name type="scientific">Ceratodon purpureus</name>
    <name type="common">Fire moss</name>
    <name type="synonym">Dicranum purpureum</name>
    <dbReference type="NCBI Taxonomy" id="3225"/>
    <lineage>
        <taxon>Eukaryota</taxon>
        <taxon>Viridiplantae</taxon>
        <taxon>Streptophyta</taxon>
        <taxon>Embryophyta</taxon>
        <taxon>Bryophyta</taxon>
        <taxon>Bryophytina</taxon>
        <taxon>Bryopsida</taxon>
        <taxon>Dicranidae</taxon>
        <taxon>Pseudoditrichales</taxon>
        <taxon>Ditrichaceae</taxon>
        <taxon>Ceratodon</taxon>
    </lineage>
</organism>